<gene>
    <name evidence="2" type="ORF">A3J48_00205</name>
</gene>
<proteinExistence type="predicted"/>
<accession>A0A1F5P6R8</accession>
<dbReference type="Pfam" id="PF12867">
    <property type="entry name" value="DinB_2"/>
    <property type="match status" value="1"/>
</dbReference>
<evidence type="ECO:0000313" key="3">
    <source>
        <dbReference type="Proteomes" id="UP000176786"/>
    </source>
</evidence>
<name>A0A1F5P6R8_9BACT</name>
<dbReference type="InterPro" id="IPR024775">
    <property type="entry name" value="DinB-like"/>
</dbReference>
<dbReference type="InterPro" id="IPR034660">
    <property type="entry name" value="DinB/YfiT-like"/>
</dbReference>
<organism evidence="2 3">
    <name type="scientific">Candidatus Doudnabacteria bacterium RIFCSPHIGHO2_02_FULL_46_11</name>
    <dbReference type="NCBI Taxonomy" id="1817832"/>
    <lineage>
        <taxon>Bacteria</taxon>
        <taxon>Candidatus Doudnaibacteriota</taxon>
    </lineage>
</organism>
<dbReference type="Proteomes" id="UP000176786">
    <property type="component" value="Unassembled WGS sequence"/>
</dbReference>
<comment type="caution">
    <text evidence="2">The sequence shown here is derived from an EMBL/GenBank/DDBJ whole genome shotgun (WGS) entry which is preliminary data.</text>
</comment>
<evidence type="ECO:0000259" key="1">
    <source>
        <dbReference type="Pfam" id="PF12867"/>
    </source>
</evidence>
<evidence type="ECO:0000313" key="2">
    <source>
        <dbReference type="EMBL" id="OGE85525.1"/>
    </source>
</evidence>
<reference evidence="2 3" key="1">
    <citation type="journal article" date="2016" name="Nat. Commun.">
        <title>Thousands of microbial genomes shed light on interconnected biogeochemical processes in an aquifer system.</title>
        <authorList>
            <person name="Anantharaman K."/>
            <person name="Brown C.T."/>
            <person name="Hug L.A."/>
            <person name="Sharon I."/>
            <person name="Castelle C.J."/>
            <person name="Probst A.J."/>
            <person name="Thomas B.C."/>
            <person name="Singh A."/>
            <person name="Wilkins M.J."/>
            <person name="Karaoz U."/>
            <person name="Brodie E.L."/>
            <person name="Williams K.H."/>
            <person name="Hubbard S.S."/>
            <person name="Banfield J.F."/>
        </authorList>
    </citation>
    <scope>NUCLEOTIDE SEQUENCE [LARGE SCALE GENOMIC DNA]</scope>
</reference>
<sequence>MNAVKIIQRGHQNLIDYLKDLSETVRADGFVTGSWAIKDIINHLGIYEELQIEAFSKVLNPETATPLLNEKTGKTYLEFNDEQEKKDKSKSWQEVLDRYHKAYATLKTLVENTAPELMAKPNTTTWYGDSASLEDVIAYNYGHKKHHLAQIKLFRQQNKI</sequence>
<dbReference type="EMBL" id="MFES01000026">
    <property type="protein sequence ID" value="OGE85525.1"/>
    <property type="molecule type" value="Genomic_DNA"/>
</dbReference>
<dbReference type="SUPFAM" id="SSF109854">
    <property type="entry name" value="DinB/YfiT-like putative metalloenzymes"/>
    <property type="match status" value="1"/>
</dbReference>
<dbReference type="Gene3D" id="1.20.120.450">
    <property type="entry name" value="dinb family like domain"/>
    <property type="match status" value="1"/>
</dbReference>
<feature type="domain" description="DinB-like" evidence="1">
    <location>
        <begin position="8"/>
        <end position="151"/>
    </location>
</feature>
<protein>
    <recommendedName>
        <fullName evidence="1">DinB-like domain-containing protein</fullName>
    </recommendedName>
</protein>
<dbReference type="AlphaFoldDB" id="A0A1F5P6R8"/>